<protein>
    <submittedName>
        <fullName evidence="1">Uncharacterized protein</fullName>
    </submittedName>
</protein>
<dbReference type="EMBL" id="JANAVB010015600">
    <property type="protein sequence ID" value="KAJ6832840.1"/>
    <property type="molecule type" value="Genomic_DNA"/>
</dbReference>
<reference evidence="1" key="1">
    <citation type="journal article" date="2023" name="GigaByte">
        <title>Genome assembly of the bearded iris, Iris pallida Lam.</title>
        <authorList>
            <person name="Bruccoleri R.E."/>
            <person name="Oakeley E.J."/>
            <person name="Faust A.M.E."/>
            <person name="Altorfer M."/>
            <person name="Dessus-Babus S."/>
            <person name="Burckhardt D."/>
            <person name="Oertli M."/>
            <person name="Naumann U."/>
            <person name="Petersen F."/>
            <person name="Wong J."/>
        </authorList>
    </citation>
    <scope>NUCLEOTIDE SEQUENCE</scope>
    <source>
        <strain evidence="1">GSM-AAB239-AS_SAM_17_03QT</strain>
    </source>
</reference>
<evidence type="ECO:0000313" key="2">
    <source>
        <dbReference type="Proteomes" id="UP001140949"/>
    </source>
</evidence>
<gene>
    <name evidence="1" type="ORF">M6B38_341895</name>
</gene>
<dbReference type="AlphaFoldDB" id="A0AAX6GVN3"/>
<reference evidence="1" key="2">
    <citation type="submission" date="2023-04" db="EMBL/GenBank/DDBJ databases">
        <authorList>
            <person name="Bruccoleri R.E."/>
            <person name="Oakeley E.J."/>
            <person name="Faust A.-M."/>
            <person name="Dessus-Babus S."/>
            <person name="Altorfer M."/>
            <person name="Burckhardt D."/>
            <person name="Oertli M."/>
            <person name="Naumann U."/>
            <person name="Petersen F."/>
            <person name="Wong J."/>
        </authorList>
    </citation>
    <scope>NUCLEOTIDE SEQUENCE</scope>
    <source>
        <strain evidence="1">GSM-AAB239-AS_SAM_17_03QT</strain>
        <tissue evidence="1">Leaf</tissue>
    </source>
</reference>
<evidence type="ECO:0000313" key="1">
    <source>
        <dbReference type="EMBL" id="KAJ6832840.1"/>
    </source>
</evidence>
<accession>A0AAX6GVN3</accession>
<keyword evidence="2" id="KW-1185">Reference proteome</keyword>
<comment type="caution">
    <text evidence="1">The sequence shown here is derived from an EMBL/GenBank/DDBJ whole genome shotgun (WGS) entry which is preliminary data.</text>
</comment>
<organism evidence="1 2">
    <name type="scientific">Iris pallida</name>
    <name type="common">Sweet iris</name>
    <dbReference type="NCBI Taxonomy" id="29817"/>
    <lineage>
        <taxon>Eukaryota</taxon>
        <taxon>Viridiplantae</taxon>
        <taxon>Streptophyta</taxon>
        <taxon>Embryophyta</taxon>
        <taxon>Tracheophyta</taxon>
        <taxon>Spermatophyta</taxon>
        <taxon>Magnoliopsida</taxon>
        <taxon>Liliopsida</taxon>
        <taxon>Asparagales</taxon>
        <taxon>Iridaceae</taxon>
        <taxon>Iridoideae</taxon>
        <taxon>Irideae</taxon>
        <taxon>Iris</taxon>
    </lineage>
</organism>
<dbReference type="Proteomes" id="UP001140949">
    <property type="component" value="Unassembled WGS sequence"/>
</dbReference>
<name>A0AAX6GVN3_IRIPA</name>
<sequence>MFYSYRSWSCCRDLSWRCPRPTATKGFRETDMIVYCPQLTHRYTTIGNKLSIFTICNSLFMIPLRCPKYFGASYDLFYGYIIL</sequence>
<proteinExistence type="predicted"/>